<accession>A6K9V4</accession>
<dbReference type="AlphaFoldDB" id="A6K9V4"/>
<dbReference type="Proteomes" id="UP000234681">
    <property type="component" value="Chromosome 16"/>
</dbReference>
<gene>
    <name evidence="2" type="ORF">rCG_38726</name>
</gene>
<reference evidence="2 3" key="1">
    <citation type="submission" date="2005-09" db="EMBL/GenBank/DDBJ databases">
        <authorList>
            <person name="Mural R.J."/>
            <person name="Li P.W."/>
            <person name="Adams M.D."/>
            <person name="Amanatides P.G."/>
            <person name="Baden-Tillson H."/>
            <person name="Barnstead M."/>
            <person name="Chin S.H."/>
            <person name="Dew I."/>
            <person name="Evans C.A."/>
            <person name="Ferriera S."/>
            <person name="Flanigan M."/>
            <person name="Fosler C."/>
            <person name="Glodek A."/>
            <person name="Gu Z."/>
            <person name="Holt R.A."/>
            <person name="Jennings D."/>
            <person name="Kraft C.L."/>
            <person name="Lu F."/>
            <person name="Nguyen T."/>
            <person name="Nusskern D.R."/>
            <person name="Pfannkoch C.M."/>
            <person name="Sitter C."/>
            <person name="Sutton G.G."/>
            <person name="Venter J.C."/>
            <person name="Wang Z."/>
            <person name="Woodage T."/>
            <person name="Zheng X.H."/>
            <person name="Zhong F."/>
        </authorList>
    </citation>
    <scope>NUCLEOTIDE SEQUENCE [LARGE SCALE GENOMIC DNA]</scope>
    <source>
        <strain>BN</strain>
        <strain evidence="3">Sprague-Dawley</strain>
    </source>
</reference>
<evidence type="ECO:0000256" key="1">
    <source>
        <dbReference type="SAM" id="Phobius"/>
    </source>
</evidence>
<sequence length="74" mass="8091">MGRTLHVLVRGYGREGPGEMGAASTRTTRIRSQLLPLLYHLCHLTTTATGWLLWYSGLPPRGSTDPGQQGNSQL</sequence>
<organism evidence="2 3">
    <name type="scientific">Rattus norvegicus</name>
    <name type="common">Rat</name>
    <dbReference type="NCBI Taxonomy" id="10116"/>
    <lineage>
        <taxon>Eukaryota</taxon>
        <taxon>Metazoa</taxon>
        <taxon>Chordata</taxon>
        <taxon>Craniata</taxon>
        <taxon>Vertebrata</taxon>
        <taxon>Euteleostomi</taxon>
        <taxon>Mammalia</taxon>
        <taxon>Eutheria</taxon>
        <taxon>Euarchontoglires</taxon>
        <taxon>Glires</taxon>
        <taxon>Rodentia</taxon>
        <taxon>Myomorpha</taxon>
        <taxon>Muroidea</taxon>
        <taxon>Muridae</taxon>
        <taxon>Murinae</taxon>
        <taxon>Rattus</taxon>
    </lineage>
</organism>
<evidence type="ECO:0000313" key="2">
    <source>
        <dbReference type="EMBL" id="EDL90783.1"/>
    </source>
</evidence>
<keyword evidence="1" id="KW-1133">Transmembrane helix</keyword>
<proteinExistence type="predicted"/>
<keyword evidence="1" id="KW-0812">Transmembrane</keyword>
<dbReference type="EMBL" id="CH474031">
    <property type="protein sequence ID" value="EDL90783.1"/>
    <property type="molecule type" value="Genomic_DNA"/>
</dbReference>
<evidence type="ECO:0000313" key="3">
    <source>
        <dbReference type="Proteomes" id="UP000234681"/>
    </source>
</evidence>
<name>A6K9V4_RAT</name>
<keyword evidence="1" id="KW-0472">Membrane</keyword>
<protein>
    <submittedName>
        <fullName evidence="2">RCG38726</fullName>
    </submittedName>
</protein>
<feature type="transmembrane region" description="Helical" evidence="1">
    <location>
        <begin position="34"/>
        <end position="54"/>
    </location>
</feature>